<dbReference type="EMBL" id="CP032744">
    <property type="protein sequence ID" value="AYJ38936.1"/>
    <property type="molecule type" value="Genomic_DNA"/>
</dbReference>
<dbReference type="EMBL" id="CP032744">
    <property type="protein sequence ID" value="AYJ38882.1"/>
    <property type="molecule type" value="Genomic_DNA"/>
</dbReference>
<keyword evidence="6" id="KW-1185">Reference proteome</keyword>
<dbReference type="Proteomes" id="UP000277896">
    <property type="component" value="Chromosome"/>
</dbReference>
<evidence type="ECO:0000256" key="2">
    <source>
        <dbReference type="SAM" id="MobiDB-lite"/>
    </source>
</evidence>
<dbReference type="RefSeq" id="WP_056988256.1">
    <property type="nucleotide sequence ID" value="NZ_BDOR01000004.1"/>
</dbReference>
<name>A0AAD0TSB1_9LACO</name>
<evidence type="ECO:0000313" key="7">
    <source>
        <dbReference type="Proteomes" id="UP000277896"/>
    </source>
</evidence>
<dbReference type="InterPro" id="IPR009636">
    <property type="entry name" value="SCAF"/>
</dbReference>
<proteinExistence type="predicted"/>
<dbReference type="AlphaFoldDB" id="A0AAD0TSB1"/>
<evidence type="ECO:0000313" key="5">
    <source>
        <dbReference type="EMBL" id="GBF01693.1"/>
    </source>
</evidence>
<reference evidence="4 7" key="2">
    <citation type="submission" date="2018-10" db="EMBL/GenBank/DDBJ databases">
        <title>Genome seuquencing of Lactobacillus species.</title>
        <authorList>
            <person name="Baek C."/>
            <person name="Yi H."/>
        </authorList>
    </citation>
    <scope>NUCLEOTIDE SEQUENCE [LARGE SCALE GENOMIC DNA]</scope>
    <source>
        <strain evidence="4 7">DSM 10667</strain>
    </source>
</reference>
<evidence type="ECO:0000313" key="6">
    <source>
        <dbReference type="Proteomes" id="UP000236162"/>
    </source>
</evidence>
<dbReference type="Pfam" id="PF06810">
    <property type="entry name" value="Phage_scaffold"/>
    <property type="match status" value="1"/>
</dbReference>
<evidence type="ECO:0000313" key="4">
    <source>
        <dbReference type="EMBL" id="AYJ38936.1"/>
    </source>
</evidence>
<evidence type="ECO:0000256" key="1">
    <source>
        <dbReference type="SAM" id="Coils"/>
    </source>
</evidence>
<reference evidence="5 6" key="1">
    <citation type="submission" date="2017-04" db="EMBL/GenBank/DDBJ databases">
        <title>In vitro and in silico characterization of Lactobacillus paraplantarum D2-1, a starter culture for soymilk fermentation.</title>
        <authorList>
            <person name="Endo A."/>
            <person name="Sasaki F."/>
            <person name="Maeno S."/>
            <person name="Kanesaki Y."/>
            <person name="Kubota E."/>
            <person name="Torres G.A."/>
            <person name="Tomita S."/>
            <person name="Nakagawa J."/>
        </authorList>
    </citation>
    <scope>NUCLEOTIDE SEQUENCE [LARGE SCALE GENOMIC DNA]</scope>
    <source>
        <strain evidence="5 6">D2-1</strain>
    </source>
</reference>
<sequence>MKREKLTELKLTEEQIKAVMDINGEDIENAKVKASTGIEALQQENETLKGNVASRDKDLKGLKKQLGDNEELTKQVTDLQAKYDEDTKALTAQLNQTKLNGALNTALTGAKVRNPKAIKGLLDMDKVKLTDDGKLEGVDDQLAALKKSDGYLFDEGKQGHYEPNGGSGPQDPDPAQAMIDAFKS</sequence>
<protein>
    <submittedName>
        <fullName evidence="5">Phage minor capsid protein</fullName>
    </submittedName>
</protein>
<dbReference type="EMBL" id="BDOR01000004">
    <property type="protein sequence ID" value="GBF01693.1"/>
    <property type="molecule type" value="Genomic_DNA"/>
</dbReference>
<organism evidence="4 7">
    <name type="scientific">Lactiplantibacillus paraplantarum</name>
    <dbReference type="NCBI Taxonomy" id="60520"/>
    <lineage>
        <taxon>Bacteria</taxon>
        <taxon>Bacillati</taxon>
        <taxon>Bacillota</taxon>
        <taxon>Bacilli</taxon>
        <taxon>Lactobacillales</taxon>
        <taxon>Lactobacillaceae</taxon>
        <taxon>Lactiplantibacillus</taxon>
    </lineage>
</organism>
<dbReference type="Proteomes" id="UP000236162">
    <property type="component" value="Unassembled WGS sequence"/>
</dbReference>
<gene>
    <name evidence="3" type="ORF">LP667_08655</name>
    <name evidence="4" type="ORF">LP667_08950</name>
    <name evidence="5" type="ORF">LPPLD21_01225</name>
</gene>
<feature type="coiled-coil region" evidence="1">
    <location>
        <begin position="38"/>
        <end position="89"/>
    </location>
</feature>
<keyword evidence="1" id="KW-0175">Coiled coil</keyword>
<accession>A0AAD0TSB1</accession>
<feature type="region of interest" description="Disordered" evidence="2">
    <location>
        <begin position="153"/>
        <end position="184"/>
    </location>
</feature>
<evidence type="ECO:0000313" key="3">
    <source>
        <dbReference type="EMBL" id="AYJ38882.1"/>
    </source>
</evidence>